<keyword evidence="3" id="KW-1133">Transmembrane helix</keyword>
<dbReference type="Gene3D" id="3.30.70.270">
    <property type="match status" value="1"/>
</dbReference>
<evidence type="ECO:0000256" key="1">
    <source>
        <dbReference type="ARBA" id="ARBA00012528"/>
    </source>
</evidence>
<dbReference type="SUPFAM" id="SSF55073">
    <property type="entry name" value="Nucleotide cyclase"/>
    <property type="match status" value="1"/>
</dbReference>
<feature type="domain" description="GGDEF" evidence="4">
    <location>
        <begin position="246"/>
        <end position="379"/>
    </location>
</feature>
<dbReference type="PATRIC" id="fig|424182.3.peg.1234"/>
<dbReference type="AlphaFoldDB" id="A0A1L9CUS4"/>
<dbReference type="InterPro" id="IPR050469">
    <property type="entry name" value="Diguanylate_Cyclase"/>
</dbReference>
<dbReference type="SMART" id="SM00267">
    <property type="entry name" value="GGDEF"/>
    <property type="match status" value="1"/>
</dbReference>
<feature type="transmembrane region" description="Helical" evidence="3">
    <location>
        <begin position="149"/>
        <end position="169"/>
    </location>
</feature>
<feature type="transmembrane region" description="Helical" evidence="3">
    <location>
        <begin position="36"/>
        <end position="54"/>
    </location>
</feature>
<keyword evidence="8" id="KW-1185">Reference proteome</keyword>
<dbReference type="NCBIfam" id="TIGR00254">
    <property type="entry name" value="GGDEF"/>
    <property type="match status" value="1"/>
</dbReference>
<dbReference type="PANTHER" id="PTHR45138">
    <property type="entry name" value="REGULATORY COMPONENTS OF SENSORY TRANSDUCTION SYSTEM"/>
    <property type="match status" value="1"/>
</dbReference>
<dbReference type="KEGG" id="rir:BN877_I1239"/>
<dbReference type="InterPro" id="IPR029787">
    <property type="entry name" value="Nucleotide_cyclase"/>
</dbReference>
<feature type="transmembrane region" description="Helical" evidence="3">
    <location>
        <begin position="181"/>
        <end position="204"/>
    </location>
</feature>
<dbReference type="Proteomes" id="UP000016944">
    <property type="component" value="Chromosome I"/>
</dbReference>
<evidence type="ECO:0000256" key="3">
    <source>
        <dbReference type="SAM" id="Phobius"/>
    </source>
</evidence>
<protein>
    <recommendedName>
        <fullName evidence="1">diguanylate cyclase</fullName>
        <ecNumber evidence="1">2.7.7.65</ecNumber>
    </recommendedName>
</protein>
<reference evidence="6" key="3">
    <citation type="submission" date="2019-07" db="EMBL/GenBank/DDBJ databases">
        <title>FDA dAtabase for Regulatory Grade micrObial Sequences (FDA-ARGOS): Supporting development and validation of Infectious Disease Dx tests.</title>
        <authorList>
            <person name="Bachman M."/>
            <person name="Young C."/>
            <person name="Tallon L."/>
            <person name="Sadzewicz L."/>
            <person name="Vavikolanu K."/>
            <person name="Mehta A."/>
            <person name="Aluvathingal J."/>
            <person name="Nadendla S."/>
            <person name="Nandy P."/>
            <person name="Geyer C."/>
            <person name="Yan Y."/>
            <person name="Sichtig H."/>
        </authorList>
    </citation>
    <scope>NUCLEOTIDE SEQUENCE</scope>
    <source>
        <strain evidence="6">FDAARGOS_618</strain>
    </source>
</reference>
<dbReference type="PROSITE" id="PS50887">
    <property type="entry name" value="GGDEF"/>
    <property type="match status" value="1"/>
</dbReference>
<dbReference type="RefSeq" id="WP_004441298.1">
    <property type="nucleotide sequence ID" value="NC_022535.1"/>
</dbReference>
<dbReference type="HOGENOM" id="CLU_000445_11_1_5"/>
<dbReference type="EMBL" id="HG518322">
    <property type="protein sequence ID" value="CDI08149.1"/>
    <property type="molecule type" value="Genomic_DNA"/>
</dbReference>
<feature type="transmembrane region" description="Helical" evidence="3">
    <location>
        <begin position="90"/>
        <end position="107"/>
    </location>
</feature>
<dbReference type="InterPro" id="IPR043128">
    <property type="entry name" value="Rev_trsase/Diguanyl_cyclase"/>
</dbReference>
<accession>A0A1L9CUS4</accession>
<dbReference type="Pfam" id="PF00990">
    <property type="entry name" value="GGDEF"/>
    <property type="match status" value="1"/>
</dbReference>
<dbReference type="CDD" id="cd01949">
    <property type="entry name" value="GGDEF"/>
    <property type="match status" value="1"/>
</dbReference>
<feature type="transmembrane region" description="Helical" evidence="3">
    <location>
        <begin position="60"/>
        <end position="83"/>
    </location>
</feature>
<dbReference type="EMBL" id="JABRWM010000006">
    <property type="protein sequence ID" value="NRF20806.1"/>
    <property type="molecule type" value="Genomic_DNA"/>
</dbReference>
<dbReference type="GO" id="GO:0052621">
    <property type="term" value="F:diguanylate cyclase activity"/>
    <property type="evidence" value="ECO:0007669"/>
    <property type="project" value="UniProtKB-EC"/>
</dbReference>
<dbReference type="EC" id="2.7.7.65" evidence="1"/>
<accession>U4Q363</accession>
<dbReference type="GeneID" id="61454533"/>
<keyword evidence="3" id="KW-0472">Membrane</keyword>
<reference evidence="5 7" key="1">
    <citation type="journal article" date="2013" name="Genome Announc.">
        <title>Complete Genome Sequence of the Sesbania Symbiont and Rice Growth-Promoting Endophyte Rhizobium sp. Strain IRBG74.</title>
        <authorList>
            <person name="Crook M.B."/>
            <person name="Mitra S."/>
            <person name="Ane J.M."/>
            <person name="Sadowsky M.J."/>
            <person name="Gyaneshwar P."/>
        </authorList>
    </citation>
    <scope>NUCLEOTIDE SEQUENCE [LARGE SCALE GENOMIC DNA]</scope>
    <source>
        <strain evidence="5 7">IRBG74</strain>
    </source>
</reference>
<feature type="transmembrane region" description="Helical" evidence="3">
    <location>
        <begin position="119"/>
        <end position="137"/>
    </location>
</feature>
<keyword evidence="3" id="KW-0812">Transmembrane</keyword>
<evidence type="ECO:0000313" key="7">
    <source>
        <dbReference type="Proteomes" id="UP000016944"/>
    </source>
</evidence>
<evidence type="ECO:0000259" key="4">
    <source>
        <dbReference type="PROSITE" id="PS50887"/>
    </source>
</evidence>
<evidence type="ECO:0000256" key="2">
    <source>
        <dbReference type="ARBA" id="ARBA00034247"/>
    </source>
</evidence>
<name>A0A1L9CUS4_9HYPH</name>
<sequence length="415" mass="45098">MLDAKTSTLLWAAETFTLAVLLGTLWLHRPSRRHNLYFAAGFLATGFGTVMVAFRGDISSFLSIQVGNALALSAFGFWLAGLLSLEKRKLAGWIAIPALLWIAGMFVPPVRENMVARILLYHASAATGYFMLAGVLLANGERRSRSRKVLATILILQAFAGAVVASIVIPANAAAPNAIPLTSALAFSGMLGFTAIIMISAKIIMEDTELRLHRLAMTDHLTGVLNRRGLLEEFDRIKKRSHGSSRYVALVLFDIDHFKKINDRYGHQSGDAVLVHFCQIAQRAIGDRGLFVRMGGEEFALVAEVESPSSTVTLAESIRNNLLLSKITSRGEPIKVTTSVGISEAMIKDAELNVMMTEADRALYAAKKAGRNRTVIHVNSANVVVPASDRDENPMDNNADRQVAALNRISAIASR</sequence>
<organism evidence="5 7">
    <name type="scientific">Agrobacterium pusense</name>
    <dbReference type="NCBI Taxonomy" id="648995"/>
    <lineage>
        <taxon>Bacteria</taxon>
        <taxon>Pseudomonadati</taxon>
        <taxon>Pseudomonadota</taxon>
        <taxon>Alphaproteobacteria</taxon>
        <taxon>Hyphomicrobiales</taxon>
        <taxon>Rhizobiaceae</taxon>
        <taxon>Rhizobium/Agrobacterium group</taxon>
        <taxon>Agrobacterium</taxon>
    </lineage>
</organism>
<gene>
    <name evidence="5" type="ORF">BN877_I1239</name>
    <name evidence="6" type="ORF">FOB26_17240</name>
</gene>
<evidence type="ECO:0000313" key="5">
    <source>
        <dbReference type="EMBL" id="CDI08149.1"/>
    </source>
</evidence>
<dbReference type="PANTHER" id="PTHR45138:SF9">
    <property type="entry name" value="DIGUANYLATE CYCLASE DGCM-RELATED"/>
    <property type="match status" value="1"/>
</dbReference>
<dbReference type="FunFam" id="3.30.70.270:FF:000001">
    <property type="entry name" value="Diguanylate cyclase domain protein"/>
    <property type="match status" value="1"/>
</dbReference>
<reference evidence="5" key="2">
    <citation type="submission" date="2013-08" db="EMBL/GenBank/DDBJ databases">
        <authorList>
            <person name="Sundararajan A."/>
        </authorList>
    </citation>
    <scope>NUCLEOTIDE SEQUENCE</scope>
    <source>
        <strain evidence="5">IRBG74</strain>
    </source>
</reference>
<dbReference type="InterPro" id="IPR000160">
    <property type="entry name" value="GGDEF_dom"/>
</dbReference>
<feature type="transmembrane region" description="Helical" evidence="3">
    <location>
        <begin position="6"/>
        <end position="27"/>
    </location>
</feature>
<dbReference type="Proteomes" id="UP001155820">
    <property type="component" value="Unassembled WGS sequence"/>
</dbReference>
<proteinExistence type="predicted"/>
<comment type="catalytic activity">
    <reaction evidence="2">
        <text>2 GTP = 3',3'-c-di-GMP + 2 diphosphate</text>
        <dbReference type="Rhea" id="RHEA:24898"/>
        <dbReference type="ChEBI" id="CHEBI:33019"/>
        <dbReference type="ChEBI" id="CHEBI:37565"/>
        <dbReference type="ChEBI" id="CHEBI:58805"/>
        <dbReference type="EC" id="2.7.7.65"/>
    </reaction>
</comment>
<evidence type="ECO:0000313" key="8">
    <source>
        <dbReference type="Proteomes" id="UP001155820"/>
    </source>
</evidence>
<evidence type="ECO:0000313" key="6">
    <source>
        <dbReference type="EMBL" id="NRF20806.1"/>
    </source>
</evidence>